<evidence type="ECO:0000256" key="1">
    <source>
        <dbReference type="SAM" id="Phobius"/>
    </source>
</evidence>
<keyword evidence="1" id="KW-0812">Transmembrane</keyword>
<reference evidence="4" key="2">
    <citation type="submission" date="2025-09" db="UniProtKB">
        <authorList>
            <consortium name="Ensembl"/>
        </authorList>
    </citation>
    <scope>IDENTIFICATION</scope>
</reference>
<dbReference type="InterPro" id="IPR013694">
    <property type="entry name" value="VIT"/>
</dbReference>
<dbReference type="InterPro" id="IPR036465">
    <property type="entry name" value="vWFA_dom_sf"/>
</dbReference>
<dbReference type="Pfam" id="PF08487">
    <property type="entry name" value="VIT"/>
    <property type="match status" value="1"/>
</dbReference>
<dbReference type="Pfam" id="PF13768">
    <property type="entry name" value="VWA_3"/>
    <property type="match status" value="1"/>
</dbReference>
<dbReference type="Ensembl" id="ENSCCRT00000198220.1">
    <property type="protein sequence ID" value="ENSCCRP00000170310.1"/>
    <property type="gene ID" value="ENSCCRG00000033073.2"/>
</dbReference>
<keyword evidence="1" id="KW-1133">Transmembrane helix</keyword>
<evidence type="ECO:0008006" key="6">
    <source>
        <dbReference type="Google" id="ProtNLM"/>
    </source>
</evidence>
<dbReference type="PANTHER" id="PTHR45737:SF6">
    <property type="entry name" value="VON WILLEBRAND FACTOR A DOMAIN-CONTAINING PROTEIN 5A"/>
    <property type="match status" value="1"/>
</dbReference>
<evidence type="ECO:0000259" key="3">
    <source>
        <dbReference type="PROSITE" id="PS51468"/>
    </source>
</evidence>
<dbReference type="SUPFAM" id="SSF53300">
    <property type="entry name" value="vWA-like"/>
    <property type="match status" value="1"/>
</dbReference>
<sequence>MVNCCGLVSEKNEPVPLKSISVELQVRDHVASVRSCLQYVNEEERPLEAVFVFPLPADAAVCHFSARIGEQEIVAEVQDRQSARDQYDDAVSSGQQAFLLEESEESSDVFKLSVGCLSPGQNASITIVYIIELSVQADHALRFCLPAVLNPRYTPAASAAGVPEVSSASVIPYTLSLSVEVRSSDRISRLESSCPLDPLEFLDAQHTHASVNLSPGHRFDKDVELFLYYENSHQPSAEVEAAAPAAPSGSLMGDPALMISLYPEFPADVMSSLASQGEFIFVVDRSGSMDCRMHHGNDAQMRIESARDTLLLLLKSLPMGCYFNIYGFGSHFESFFPQSVVYSEDTMEEALKRVKSMSADMGGTEILQPLKHIYSQPCYPDHPRQLFIFTDGEVWNTKEVLDLVKSHVYSHRCFSFGIGEGASTALITGMAREGSGHAQFITGTDRMQPKVMQSLRFALQPAVDNISVDWTVPEGVTVDMLSPPINALFQGQRALIYAQIKGQSSGKTEGAVTVKYRLKDQPVTNQLQFTLKPTEDTGLTIHQLAARSVIRSLEQEERAGGADTENIRKRIVELSVQAGVSSAHTAFIGVNKDSKQTVKGPLLQRSVPVARMFQMSAMRCAPMRMCAMAPQMAFCSAMPMAPQMAFDSPVYEAEPQKDPLLQLVSLQKAAGFWELNASLAAVFGKTEDQVTNQKAAQVGHMMSSSDRLMIGPVRVFDVCLFQVDVSVWATILALIWLYAFKSDQQDEWQFVAMKAASWIRSQKREMIFNG</sequence>
<evidence type="ECO:0000259" key="2">
    <source>
        <dbReference type="PROSITE" id="PS50234"/>
    </source>
</evidence>
<dbReference type="PANTHER" id="PTHR45737">
    <property type="entry name" value="VON WILLEBRAND FACTOR A DOMAIN-CONTAINING PROTEIN 5A"/>
    <property type="match status" value="1"/>
</dbReference>
<dbReference type="PROSITE" id="PS51468">
    <property type="entry name" value="VIT"/>
    <property type="match status" value="1"/>
</dbReference>
<proteinExistence type="predicted"/>
<dbReference type="Proteomes" id="UP001108240">
    <property type="component" value="Unplaced"/>
</dbReference>
<dbReference type="SMART" id="SM00609">
    <property type="entry name" value="VIT"/>
    <property type="match status" value="1"/>
</dbReference>
<reference evidence="4" key="1">
    <citation type="submission" date="2025-08" db="UniProtKB">
        <authorList>
            <consortium name="Ensembl"/>
        </authorList>
    </citation>
    <scope>IDENTIFICATION</scope>
</reference>
<feature type="domain" description="VWFA" evidence="2">
    <location>
        <begin position="278"/>
        <end position="466"/>
    </location>
</feature>
<feature type="domain" description="VIT" evidence="3">
    <location>
        <begin position="1"/>
        <end position="131"/>
    </location>
</feature>
<feature type="transmembrane region" description="Helical" evidence="1">
    <location>
        <begin position="720"/>
        <end position="740"/>
    </location>
</feature>
<dbReference type="Gene3D" id="3.40.50.410">
    <property type="entry name" value="von Willebrand factor, type A domain"/>
    <property type="match status" value="1"/>
</dbReference>
<evidence type="ECO:0000313" key="5">
    <source>
        <dbReference type="Proteomes" id="UP001108240"/>
    </source>
</evidence>
<name>A0A9J8CYY7_CYPCA</name>
<dbReference type="PROSITE" id="PS50234">
    <property type="entry name" value="VWFA"/>
    <property type="match status" value="1"/>
</dbReference>
<dbReference type="GeneTree" id="ENSGT00940000162662"/>
<organism evidence="4 5">
    <name type="scientific">Cyprinus carpio carpio</name>
    <dbReference type="NCBI Taxonomy" id="630221"/>
    <lineage>
        <taxon>Eukaryota</taxon>
        <taxon>Metazoa</taxon>
        <taxon>Chordata</taxon>
        <taxon>Craniata</taxon>
        <taxon>Vertebrata</taxon>
        <taxon>Euteleostomi</taxon>
        <taxon>Actinopterygii</taxon>
        <taxon>Neopterygii</taxon>
        <taxon>Teleostei</taxon>
        <taxon>Ostariophysi</taxon>
        <taxon>Cypriniformes</taxon>
        <taxon>Cyprinidae</taxon>
        <taxon>Cyprininae</taxon>
        <taxon>Cyprinus</taxon>
    </lineage>
</organism>
<dbReference type="InterPro" id="IPR002035">
    <property type="entry name" value="VWF_A"/>
</dbReference>
<dbReference type="SMART" id="SM00327">
    <property type="entry name" value="VWA"/>
    <property type="match status" value="1"/>
</dbReference>
<keyword evidence="5" id="KW-1185">Reference proteome</keyword>
<protein>
    <recommendedName>
        <fullName evidence="6">von Willebrand factor A domain-containing protein 5A-like</fullName>
    </recommendedName>
</protein>
<dbReference type="AlphaFoldDB" id="A0A9J8CYY7"/>
<evidence type="ECO:0000313" key="4">
    <source>
        <dbReference type="Ensembl" id="ENSCCRP00000170310.1"/>
    </source>
</evidence>
<accession>A0A9J8CYY7</accession>
<keyword evidence="1" id="KW-0472">Membrane</keyword>